<dbReference type="Proteomes" id="UP000190460">
    <property type="component" value="Unassembled WGS sequence"/>
</dbReference>
<evidence type="ECO:0008006" key="4">
    <source>
        <dbReference type="Google" id="ProtNLM"/>
    </source>
</evidence>
<reference evidence="2 3" key="1">
    <citation type="submission" date="2017-02" db="EMBL/GenBank/DDBJ databases">
        <authorList>
            <person name="Peterson S.W."/>
        </authorList>
    </citation>
    <scope>NUCLEOTIDE SEQUENCE [LARGE SCALE GENOMIC DNA]</scope>
    <source>
        <strain evidence="2 3">ATCC 49788</strain>
    </source>
</reference>
<protein>
    <recommendedName>
        <fullName evidence="4">BNR repeat-like domain-containing protein</fullName>
    </recommendedName>
</protein>
<dbReference type="CDD" id="cd15482">
    <property type="entry name" value="Sialidase_non-viral"/>
    <property type="match status" value="1"/>
</dbReference>
<dbReference type="AlphaFoldDB" id="A0A1T4X478"/>
<dbReference type="SUPFAM" id="SSF110296">
    <property type="entry name" value="Oligoxyloglucan reducing end-specific cellobiohydrolase"/>
    <property type="match status" value="1"/>
</dbReference>
<evidence type="ECO:0000313" key="2">
    <source>
        <dbReference type="EMBL" id="SKA83938.1"/>
    </source>
</evidence>
<dbReference type="STRING" id="92487.SAMN02745130_02459"/>
<name>A0A1T4X478_9GAMM</name>
<dbReference type="Gene3D" id="2.120.10.10">
    <property type="match status" value="1"/>
</dbReference>
<gene>
    <name evidence="2" type="ORF">SAMN02745130_02459</name>
</gene>
<keyword evidence="1" id="KW-0732">Signal</keyword>
<evidence type="ECO:0000313" key="3">
    <source>
        <dbReference type="Proteomes" id="UP000190460"/>
    </source>
</evidence>
<dbReference type="OrthoDB" id="5751034at2"/>
<organism evidence="2 3">
    <name type="scientific">Thiothrix eikelboomii</name>
    <dbReference type="NCBI Taxonomy" id="92487"/>
    <lineage>
        <taxon>Bacteria</taxon>
        <taxon>Pseudomonadati</taxon>
        <taxon>Pseudomonadota</taxon>
        <taxon>Gammaproteobacteria</taxon>
        <taxon>Thiotrichales</taxon>
        <taxon>Thiotrichaceae</taxon>
        <taxon>Thiothrix</taxon>
    </lineage>
</organism>
<feature type="chain" id="PRO_5010525559" description="BNR repeat-like domain-containing protein" evidence="1">
    <location>
        <begin position="19"/>
        <end position="603"/>
    </location>
</feature>
<keyword evidence="3" id="KW-1185">Reference proteome</keyword>
<sequence length="603" mass="67378">MKKVILLLVVFFSFLLSACQEKTNEQPLVEKAQLLLNQAGFSVNPASIVINDKLFLLNGEKRGVVFYEVGKEQILAEDASSKQWLHYDGKTLYAIWWAVDDQKAKSLKLRTSSDGGGSFTPVVTINTGNGVLAEASVASNGKGAVAVAYTDERKPGYGVYINYSTDSGKTWAAQDQRLDTPVITAAMKAENNTEPATFANSSKLAYLGDKLVAVWQQMDMTEMGQSMLRLVSKASIDNGKSWQAESTIFAAPNMQPIEMVAFNNATTMYVFGMLTDGVKGLTGFYNTNLDANQWSEISSRPLNLNPKVYNISWIKGAISGDNLALGFIASPIENIGKMHAEVAVLSTKTHEWLGESKNLDADKGHELTKSSYLSIVDAGATGLYVVWEDYRNIVPTLYMNISKDNGKSWLSVPKPVTTPGLLVAKDPKLFLGQDKLWLTYFMVKLDGKNPNGTRVYQEFAKGSDGQFILPDISLTMPSQDELKERLIERANKFWALREERKWEETWDYMEPVYRERFEKTEWLAQQGKLSFSKAVVDESKIDIQGNLAALTANIEVSVNQQVSKEGLLESAPPNKQVIDMKWGWFYDDWYFMPNIVFGNHLEY</sequence>
<dbReference type="EMBL" id="FUYB01000012">
    <property type="protein sequence ID" value="SKA83938.1"/>
    <property type="molecule type" value="Genomic_DNA"/>
</dbReference>
<dbReference type="RefSeq" id="WP_078922931.1">
    <property type="nucleotide sequence ID" value="NZ_FUYB01000012.1"/>
</dbReference>
<accession>A0A1T4X478</accession>
<proteinExistence type="predicted"/>
<feature type="signal peptide" evidence="1">
    <location>
        <begin position="1"/>
        <end position="18"/>
    </location>
</feature>
<evidence type="ECO:0000256" key="1">
    <source>
        <dbReference type="SAM" id="SignalP"/>
    </source>
</evidence>
<dbReference type="PROSITE" id="PS51257">
    <property type="entry name" value="PROKAR_LIPOPROTEIN"/>
    <property type="match status" value="1"/>
</dbReference>